<dbReference type="Pfam" id="PF12796">
    <property type="entry name" value="Ank_2"/>
    <property type="match status" value="1"/>
</dbReference>
<evidence type="ECO:0000313" key="2">
    <source>
        <dbReference type="EMBL" id="KAL2915155.1"/>
    </source>
</evidence>
<protein>
    <recommendedName>
        <fullName evidence="4">Ankyrin repeat protein</fullName>
    </recommendedName>
</protein>
<evidence type="ECO:0000256" key="1">
    <source>
        <dbReference type="SAM" id="MobiDB-lite"/>
    </source>
</evidence>
<dbReference type="InterPro" id="IPR002110">
    <property type="entry name" value="Ankyrin_rpt"/>
</dbReference>
<dbReference type="Pfam" id="PF13637">
    <property type="entry name" value="Ank_4"/>
    <property type="match status" value="1"/>
</dbReference>
<dbReference type="PANTHER" id="PTHR46586">
    <property type="entry name" value="ANKYRIN REPEAT-CONTAINING PROTEIN"/>
    <property type="match status" value="1"/>
</dbReference>
<dbReference type="SUPFAM" id="SSF48403">
    <property type="entry name" value="Ankyrin repeat"/>
    <property type="match status" value="1"/>
</dbReference>
<dbReference type="EMBL" id="JADGIZ020000026">
    <property type="protein sequence ID" value="KAL2915155.1"/>
    <property type="molecule type" value="Genomic_DNA"/>
</dbReference>
<sequence length="511" mass="57351">MTEWTEASLADALAADPAALFARLNALEAELSALKEQNIRLLERLGTEPESSLPGRPTSSSYPTARFRPTATNEWDRMPTEIQNKILAHAGALTQFVNNRISNIDLWKFRQVVSEVFELDWQGDLRILPFEKFKYSVPGEPFWLLHTRSMYVRVKALGFDFLKNGLDQAAILNWWIDLLDFKTPKYLTHMAACCGSVSMLKYLVDERRIATLDAEHARLAVCYGHIEMIKWLAKRMPDGQWTTDVMDWAACNNQLDCVKWLHANRTEGCTTKAMDKAAHFNQLDTLKWLHANRTEGCTTNAMDLAAEKGHLGVVEFLHKNRAEGCTSKAMLKAAENGHASVVEFLHKNRSEGVIADAAEAAAQHGRLAVIKCIHALAPEVITAAVMRKAIEGGHIDVLEWILDNTDVRLTSDDINCAVERGQLHMLPLLRKRVPSMLRAHNVSKVGTQQADGVIEWLCSPNVLANSMPADVMLLATRLNKVAVMRWLLWHLPDTKWHDGDVKLARELISAA</sequence>
<accession>A0ABR4N6Q7</accession>
<evidence type="ECO:0008006" key="4">
    <source>
        <dbReference type="Google" id="ProtNLM"/>
    </source>
</evidence>
<keyword evidence="3" id="KW-1185">Reference proteome</keyword>
<gene>
    <name evidence="2" type="ORF">HK105_205261</name>
</gene>
<dbReference type="InterPro" id="IPR052050">
    <property type="entry name" value="SecEffector_AnkRepeat"/>
</dbReference>
<dbReference type="Gene3D" id="1.25.40.20">
    <property type="entry name" value="Ankyrin repeat-containing domain"/>
    <property type="match status" value="2"/>
</dbReference>
<organism evidence="2 3">
    <name type="scientific">Polyrhizophydium stewartii</name>
    <dbReference type="NCBI Taxonomy" id="2732419"/>
    <lineage>
        <taxon>Eukaryota</taxon>
        <taxon>Fungi</taxon>
        <taxon>Fungi incertae sedis</taxon>
        <taxon>Chytridiomycota</taxon>
        <taxon>Chytridiomycota incertae sedis</taxon>
        <taxon>Chytridiomycetes</taxon>
        <taxon>Rhizophydiales</taxon>
        <taxon>Rhizophydiales incertae sedis</taxon>
        <taxon>Polyrhizophydium</taxon>
    </lineage>
</organism>
<dbReference type="InterPro" id="IPR036770">
    <property type="entry name" value="Ankyrin_rpt-contain_sf"/>
</dbReference>
<proteinExistence type="predicted"/>
<reference evidence="2 3" key="1">
    <citation type="submission" date="2023-09" db="EMBL/GenBank/DDBJ databases">
        <title>Pangenome analysis of Batrachochytrium dendrobatidis and related Chytrids.</title>
        <authorList>
            <person name="Yacoub M.N."/>
            <person name="Stajich J.E."/>
            <person name="James T.Y."/>
        </authorList>
    </citation>
    <scope>NUCLEOTIDE SEQUENCE [LARGE SCALE GENOMIC DNA]</scope>
    <source>
        <strain evidence="2 3">JEL0888</strain>
    </source>
</reference>
<feature type="region of interest" description="Disordered" evidence="1">
    <location>
        <begin position="45"/>
        <end position="66"/>
    </location>
</feature>
<name>A0ABR4N6Q7_9FUNG</name>
<dbReference type="SUPFAM" id="SSF140860">
    <property type="entry name" value="Pseudo ankyrin repeat-like"/>
    <property type="match status" value="1"/>
</dbReference>
<comment type="caution">
    <text evidence="2">The sequence shown here is derived from an EMBL/GenBank/DDBJ whole genome shotgun (WGS) entry which is preliminary data.</text>
</comment>
<evidence type="ECO:0000313" key="3">
    <source>
        <dbReference type="Proteomes" id="UP001527925"/>
    </source>
</evidence>
<dbReference type="PANTHER" id="PTHR46586:SF3">
    <property type="entry name" value="ANKYRIN REPEAT-CONTAINING PROTEIN"/>
    <property type="match status" value="1"/>
</dbReference>
<dbReference type="Proteomes" id="UP001527925">
    <property type="component" value="Unassembled WGS sequence"/>
</dbReference>